<protein>
    <recommendedName>
        <fullName evidence="1">DUF4470 domain-containing protein</fullName>
    </recommendedName>
</protein>
<dbReference type="Proteomes" id="UP000292702">
    <property type="component" value="Unassembled WGS sequence"/>
</dbReference>
<organism evidence="2 3">
    <name type="scientific">Steccherinum ochraceum</name>
    <dbReference type="NCBI Taxonomy" id="92696"/>
    <lineage>
        <taxon>Eukaryota</taxon>
        <taxon>Fungi</taxon>
        <taxon>Dikarya</taxon>
        <taxon>Basidiomycota</taxon>
        <taxon>Agaricomycotina</taxon>
        <taxon>Agaricomycetes</taxon>
        <taxon>Polyporales</taxon>
        <taxon>Steccherinaceae</taxon>
        <taxon>Steccherinum</taxon>
    </lineage>
</organism>
<sequence length="984" mass="109740">MPPKTASELKEQGNEKFKRRLYKEAAELYRKAESIAPREAVYPSNLSAAHYELGDYAASLQAIQRAFENIPSTEDVSPLAIRLSTRLAKVLSHGVRDGSISSEMLKDTSEMLSRISTLAENPDFGQELGAAWKDWRRVESEKERVSRGAAGAKAHLSSLPILRKSANPGIEYFSIGHDNPMSIIDDWGPDVPDPMNLKSLPPSHLSNLSFLFGGVGDARHVFSSIIGLHRAYGRLARDKQSHLNTHLTLLDIHPTALARDLCIFFLLDELILDESDEEAKTETLATLFYVFLGVVIPPYCYEKFRGVVRIALATLQQSPPKLPAWVHVTANAIPSILDALRLWDAEIAGKTTEGMLQNHQEDVAELLQHASELIHEPITVPQGLDPDNVDYKALAALSIHVHQTPDEEVIRHLAPRIGPCPGLNVPRERKLWLKDAREMMLGAMLLASQASGDSADSTPKELKKENSWYDDMSVYVPPGSLRKRHPAFDELWAKVNARKPGTTGNIKGLVQKARTHVLDDWKPNPTLFDRVMAESEFYPLTKFKIIGSVVTQIFEFNDRFGLAASKEDMNDSPCYTTAKVFFTAVANGIKALQGRIKLEVLKGDLIYELASMTLSADHHRPEEFPRAYTRMWLSNVPDYTHGLLNMVLFAAPGLEDVPGAMVAANCLLNSPVWKNDAQFCHQYTLLLPAQVPKFLGCRLVQAGPHKLTKLSRLPTPLPLTQLASHDELKTWLCRVLFSTLISGRTSFGQMDRIHTPNNLTAFIVLVLHLHSVGFPSHWLSGFLSSVLANNLVSDVAPYQGDYPTPTSEHSRRVTQRKVNLEPWHADLEHILVTAYDALPFPIALPQDFASSEADIATYEVEIPAHNVSPAAGLDSHQQTYPVVSLLFYNSRTLYSADDFAENMHSLLEGTFKASADVQIITTIQSLDLTKTSGCCRVSWRMARARTAKMAREGWVMAPFRQDIRRSLLWQPVPAVQWKEQTLEA</sequence>
<evidence type="ECO:0000313" key="3">
    <source>
        <dbReference type="Proteomes" id="UP000292702"/>
    </source>
</evidence>
<evidence type="ECO:0000313" key="2">
    <source>
        <dbReference type="EMBL" id="TCD63142.1"/>
    </source>
</evidence>
<dbReference type="EMBL" id="RWJN01000319">
    <property type="protein sequence ID" value="TCD63142.1"/>
    <property type="molecule type" value="Genomic_DNA"/>
</dbReference>
<comment type="caution">
    <text evidence="2">The sequence shown here is derived from an EMBL/GenBank/DDBJ whole genome shotgun (WGS) entry which is preliminary data.</text>
</comment>
<reference evidence="2 3" key="1">
    <citation type="submission" date="2018-11" db="EMBL/GenBank/DDBJ databases">
        <title>Genome assembly of Steccherinum ochraceum LE-BIN_3174, the white-rot fungus of the Steccherinaceae family (The Residual Polyporoid clade, Polyporales, Basidiomycota).</title>
        <authorList>
            <person name="Fedorova T.V."/>
            <person name="Glazunova O.A."/>
            <person name="Landesman E.O."/>
            <person name="Moiseenko K.V."/>
            <person name="Psurtseva N.V."/>
            <person name="Savinova O.S."/>
            <person name="Shakhova N.V."/>
            <person name="Tyazhelova T.V."/>
            <person name="Vasina D.V."/>
        </authorList>
    </citation>
    <scope>NUCLEOTIDE SEQUENCE [LARGE SCALE GENOMIC DNA]</scope>
    <source>
        <strain evidence="2 3">LE-BIN_3174</strain>
    </source>
</reference>
<accession>A0A4R0R6S8</accession>
<dbReference type="OrthoDB" id="2423701at2759"/>
<keyword evidence="3" id="KW-1185">Reference proteome</keyword>
<dbReference type="Pfam" id="PF14737">
    <property type="entry name" value="DUF4470"/>
    <property type="match status" value="1"/>
</dbReference>
<dbReference type="AlphaFoldDB" id="A0A4R0R6S8"/>
<proteinExistence type="predicted"/>
<gene>
    <name evidence="2" type="ORF">EIP91_005901</name>
</gene>
<dbReference type="InterPro" id="IPR027974">
    <property type="entry name" value="DUF4470"/>
</dbReference>
<feature type="domain" description="DUF4470" evidence="1">
    <location>
        <begin position="196"/>
        <end position="291"/>
    </location>
</feature>
<dbReference type="SMART" id="SM00028">
    <property type="entry name" value="TPR"/>
    <property type="match status" value="2"/>
</dbReference>
<dbReference type="Gene3D" id="1.25.40.10">
    <property type="entry name" value="Tetratricopeptide repeat domain"/>
    <property type="match status" value="1"/>
</dbReference>
<evidence type="ECO:0000259" key="1">
    <source>
        <dbReference type="Pfam" id="PF14737"/>
    </source>
</evidence>
<dbReference type="InterPro" id="IPR019734">
    <property type="entry name" value="TPR_rpt"/>
</dbReference>
<dbReference type="SUPFAM" id="SSF48452">
    <property type="entry name" value="TPR-like"/>
    <property type="match status" value="1"/>
</dbReference>
<name>A0A4R0R6S8_9APHY</name>
<dbReference type="InterPro" id="IPR011990">
    <property type="entry name" value="TPR-like_helical_dom_sf"/>
</dbReference>